<reference evidence="1 2" key="1">
    <citation type="submission" date="2019-12" db="EMBL/GenBank/DDBJ databases">
        <authorList>
            <person name="Huq M.A."/>
        </authorList>
    </citation>
    <scope>NUCLEOTIDE SEQUENCE [LARGE SCALE GENOMIC DNA]</scope>
    <source>
        <strain evidence="1 2">MAH-34</strain>
    </source>
</reference>
<evidence type="ECO:0000313" key="1">
    <source>
        <dbReference type="EMBL" id="MVQ33716.1"/>
    </source>
</evidence>
<protein>
    <recommendedName>
        <fullName evidence="3">Phage tail protein</fullName>
    </recommendedName>
</protein>
<dbReference type="Proteomes" id="UP000467637">
    <property type="component" value="Unassembled WGS sequence"/>
</dbReference>
<dbReference type="InterPro" id="IPR009734">
    <property type="entry name" value="Myoviridae_GpU"/>
</dbReference>
<name>A0ABW9U2E2_9BACL</name>
<dbReference type="EMBL" id="WSEM01000004">
    <property type="protein sequence ID" value="MVQ33716.1"/>
    <property type="molecule type" value="Genomic_DNA"/>
</dbReference>
<evidence type="ECO:0000313" key="2">
    <source>
        <dbReference type="Proteomes" id="UP000467637"/>
    </source>
</evidence>
<comment type="caution">
    <text evidence="1">The sequence shown here is derived from an EMBL/GenBank/DDBJ whole genome shotgun (WGS) entry which is preliminary data.</text>
</comment>
<proteinExistence type="predicted"/>
<gene>
    <name evidence="1" type="ORF">GON05_03530</name>
</gene>
<evidence type="ECO:0008006" key="3">
    <source>
        <dbReference type="Google" id="ProtNLM"/>
    </source>
</evidence>
<organism evidence="1 2">
    <name type="scientific">Paenibacillus anseongense</name>
    <dbReference type="NCBI Taxonomy" id="2682845"/>
    <lineage>
        <taxon>Bacteria</taxon>
        <taxon>Bacillati</taxon>
        <taxon>Bacillota</taxon>
        <taxon>Bacilli</taxon>
        <taxon>Bacillales</taxon>
        <taxon>Paenibacillaceae</taxon>
        <taxon>Paenibacillus</taxon>
    </lineage>
</organism>
<dbReference type="Pfam" id="PF06995">
    <property type="entry name" value="Phage_P2_GpU"/>
    <property type="match status" value="1"/>
</dbReference>
<sequence>MIGALGPVVFVASAETLRTFSDFTRSSAGRWAKHDVFMQKPKTQFLGPGLDTISFTMQFNASLGINPRKELDKLVELERSGTAMALTIGGKGLGVGLWIITTLSQTWGSIDNEGNVLTASANLSLEEYVVST</sequence>
<keyword evidence="2" id="KW-1185">Reference proteome</keyword>
<dbReference type="RefSeq" id="WP_157317835.1">
    <property type="nucleotide sequence ID" value="NZ_JARLLB010000081.1"/>
</dbReference>
<accession>A0ABW9U2E2</accession>